<accession>A0ABW2V1K0</accession>
<proteinExistence type="predicted"/>
<sequence>MLLNRERPSDAYRNYNEFYRYTQIKQAPAERAEITKPPARHDAELALRAAADGLRRTVQSAVRLHAAAEGLKSDSPASVWNRRITRTSHPHAMEVRVVGTARPGSIRLEILRPASAQVNRSRPFPRGAAASDWKGVHEFELRRGDSVARGTVVLFGSDTYGAALRRLRDAVNATSFGIAAQLLHQPEDDTVQLAIRSTGTGSGQAFLFSDFRGRLAEWSGLDSPSVQAEDLLYRLDGGEPVSHPEGVIRTADGALEIRVKEATGGTAVITVEADRSRAADRILRVVEAYNAFLKEAHQEFPAVRSWLRRFYPEKPDLPEYGIVRENDGFLRPDRELLADRLRASPGPWPDPAIAGPGGWADRLLAATEALQTLSTLALLPPAVGWPALRPLYGPDGRRYRPKPLEGWIVSRRS</sequence>
<name>A0ABW2V1K0_9BACL</name>
<reference evidence="2" key="1">
    <citation type="journal article" date="2019" name="Int. J. Syst. Evol. Microbiol.">
        <title>The Global Catalogue of Microorganisms (GCM) 10K type strain sequencing project: providing services to taxonomists for standard genome sequencing and annotation.</title>
        <authorList>
            <consortium name="The Broad Institute Genomics Platform"/>
            <consortium name="The Broad Institute Genome Sequencing Center for Infectious Disease"/>
            <person name="Wu L."/>
            <person name="Ma J."/>
        </authorList>
    </citation>
    <scope>NUCLEOTIDE SEQUENCE [LARGE SCALE GENOMIC DNA]</scope>
    <source>
        <strain evidence="2">JCM 18657</strain>
    </source>
</reference>
<dbReference type="RefSeq" id="WP_138788294.1">
    <property type="nucleotide sequence ID" value="NZ_JBHTGQ010000018.1"/>
</dbReference>
<evidence type="ECO:0000313" key="1">
    <source>
        <dbReference type="EMBL" id="MFC7750019.1"/>
    </source>
</evidence>
<dbReference type="Proteomes" id="UP001596528">
    <property type="component" value="Unassembled WGS sequence"/>
</dbReference>
<evidence type="ECO:0000313" key="2">
    <source>
        <dbReference type="Proteomes" id="UP001596528"/>
    </source>
</evidence>
<protein>
    <submittedName>
        <fullName evidence="1">Uncharacterized protein</fullName>
    </submittedName>
</protein>
<gene>
    <name evidence="1" type="ORF">ACFQWB_08690</name>
</gene>
<comment type="caution">
    <text evidence="1">The sequence shown here is derived from an EMBL/GenBank/DDBJ whole genome shotgun (WGS) entry which is preliminary data.</text>
</comment>
<organism evidence="1 2">
    <name type="scientific">Paenibacillus thermoaerophilus</name>
    <dbReference type="NCBI Taxonomy" id="1215385"/>
    <lineage>
        <taxon>Bacteria</taxon>
        <taxon>Bacillati</taxon>
        <taxon>Bacillota</taxon>
        <taxon>Bacilli</taxon>
        <taxon>Bacillales</taxon>
        <taxon>Paenibacillaceae</taxon>
        <taxon>Paenibacillus</taxon>
    </lineage>
</organism>
<keyword evidence="2" id="KW-1185">Reference proteome</keyword>
<dbReference type="EMBL" id="JBHTGQ010000018">
    <property type="protein sequence ID" value="MFC7750019.1"/>
    <property type="molecule type" value="Genomic_DNA"/>
</dbReference>